<reference evidence="2 3" key="1">
    <citation type="submission" date="2018-08" db="EMBL/GenBank/DDBJ databases">
        <title>Erythrobacter zhengii sp.nov., a bacterium isolated from deep-sea sediment.</title>
        <authorList>
            <person name="Fang C."/>
            <person name="Wu Y.-H."/>
            <person name="Sun C."/>
            <person name="Wang H."/>
            <person name="Cheng H."/>
            <person name="Meng F.-X."/>
            <person name="Wang C.-S."/>
            <person name="Xu X.-W."/>
        </authorList>
    </citation>
    <scope>NUCLEOTIDE SEQUENCE [LARGE SCALE GENOMIC DNA]</scope>
    <source>
        <strain evidence="2 3">CCTCC AB 2015396</strain>
    </source>
</reference>
<accession>A0A3A1P4K0</accession>
<sequence>AVLAEPEWRALFGPEALAEVPLAAVVGSEVVAGTVDRLLVTPERIVVADFKTARRPPSELAEVPQATLAQMAAYVAALEVIYPGRSVEAAVLYTQVPRLIALPEAVLAAHKPGFAGTE</sequence>
<keyword evidence="2" id="KW-0378">Hydrolase</keyword>
<keyword evidence="2" id="KW-0347">Helicase</keyword>
<keyword evidence="3" id="KW-1185">Reference proteome</keyword>
<evidence type="ECO:0000313" key="3">
    <source>
        <dbReference type="Proteomes" id="UP000265366"/>
    </source>
</evidence>
<organism evidence="2 3">
    <name type="scientific">Aurantiacibacter xanthus</name>
    <dbReference type="NCBI Taxonomy" id="1784712"/>
    <lineage>
        <taxon>Bacteria</taxon>
        <taxon>Pseudomonadati</taxon>
        <taxon>Pseudomonadota</taxon>
        <taxon>Alphaproteobacteria</taxon>
        <taxon>Sphingomonadales</taxon>
        <taxon>Erythrobacteraceae</taxon>
        <taxon>Aurantiacibacter</taxon>
    </lineage>
</organism>
<keyword evidence="2" id="KW-0067">ATP-binding</keyword>
<evidence type="ECO:0000313" key="2">
    <source>
        <dbReference type="EMBL" id="RIV87381.1"/>
    </source>
</evidence>
<feature type="domain" description="PD-(D/E)XK endonuclease-like" evidence="1">
    <location>
        <begin position="27"/>
        <end position="97"/>
    </location>
</feature>
<dbReference type="AlphaFoldDB" id="A0A3A1P4K0"/>
<comment type="caution">
    <text evidence="2">The sequence shown here is derived from an EMBL/GenBank/DDBJ whole genome shotgun (WGS) entry which is preliminary data.</text>
</comment>
<dbReference type="Pfam" id="PF12705">
    <property type="entry name" value="PDDEXK_1"/>
    <property type="match status" value="1"/>
</dbReference>
<dbReference type="InterPro" id="IPR011604">
    <property type="entry name" value="PDDEXK-like_dom_sf"/>
</dbReference>
<keyword evidence="2" id="KW-0547">Nucleotide-binding</keyword>
<evidence type="ECO:0000259" key="1">
    <source>
        <dbReference type="Pfam" id="PF12705"/>
    </source>
</evidence>
<dbReference type="InterPro" id="IPR038726">
    <property type="entry name" value="PDDEXK_AddAB-type"/>
</dbReference>
<dbReference type="EMBL" id="QXFM01000074">
    <property type="protein sequence ID" value="RIV87381.1"/>
    <property type="molecule type" value="Genomic_DNA"/>
</dbReference>
<protein>
    <submittedName>
        <fullName evidence="2">Double-strand break repair helicase AddA</fullName>
    </submittedName>
</protein>
<gene>
    <name evidence="2" type="ORF">D2V17_08275</name>
</gene>
<name>A0A3A1P4K0_9SPHN</name>
<dbReference type="Proteomes" id="UP000265366">
    <property type="component" value="Unassembled WGS sequence"/>
</dbReference>
<dbReference type="RefSeq" id="WP_191229126.1">
    <property type="nucleotide sequence ID" value="NZ_QXFM01000074.1"/>
</dbReference>
<dbReference type="Gene3D" id="3.90.320.10">
    <property type="match status" value="1"/>
</dbReference>
<feature type="non-terminal residue" evidence="2">
    <location>
        <position position="1"/>
    </location>
</feature>
<dbReference type="GO" id="GO:0004386">
    <property type="term" value="F:helicase activity"/>
    <property type="evidence" value="ECO:0007669"/>
    <property type="project" value="UniProtKB-KW"/>
</dbReference>
<proteinExistence type="predicted"/>